<dbReference type="EMBL" id="BAABAO010000003">
    <property type="protein sequence ID" value="GAA4121747.1"/>
    <property type="molecule type" value="Genomic_DNA"/>
</dbReference>
<comment type="caution">
    <text evidence="1">The sequence shown here is derived from an EMBL/GenBank/DDBJ whole genome shotgun (WGS) entry which is preliminary data.</text>
</comment>
<evidence type="ECO:0000313" key="1">
    <source>
        <dbReference type="EMBL" id="GAA4121747.1"/>
    </source>
</evidence>
<accession>A0ABP7XM61</accession>
<evidence type="ECO:0000313" key="2">
    <source>
        <dbReference type="Proteomes" id="UP001501333"/>
    </source>
</evidence>
<keyword evidence="2" id="KW-1185">Reference proteome</keyword>
<protein>
    <submittedName>
        <fullName evidence="1">Uncharacterized protein</fullName>
    </submittedName>
</protein>
<proteinExistence type="predicted"/>
<reference evidence="2" key="1">
    <citation type="journal article" date="2019" name="Int. J. Syst. Evol. Microbiol.">
        <title>The Global Catalogue of Microorganisms (GCM) 10K type strain sequencing project: providing services to taxonomists for standard genome sequencing and annotation.</title>
        <authorList>
            <consortium name="The Broad Institute Genomics Platform"/>
            <consortium name="The Broad Institute Genome Sequencing Center for Infectious Disease"/>
            <person name="Wu L."/>
            <person name="Ma J."/>
        </authorList>
    </citation>
    <scope>NUCLEOTIDE SEQUENCE [LARGE SCALE GENOMIC DNA]</scope>
    <source>
        <strain evidence="2">JCM 17386</strain>
    </source>
</reference>
<gene>
    <name evidence="1" type="ORF">GCM10022250_03660</name>
</gene>
<organism evidence="1 2">
    <name type="scientific">Flavobacterium chungbukense</name>
    <dbReference type="NCBI Taxonomy" id="877464"/>
    <lineage>
        <taxon>Bacteria</taxon>
        <taxon>Pseudomonadati</taxon>
        <taxon>Bacteroidota</taxon>
        <taxon>Flavobacteriia</taxon>
        <taxon>Flavobacteriales</taxon>
        <taxon>Flavobacteriaceae</taxon>
        <taxon>Flavobacterium</taxon>
    </lineage>
</organism>
<sequence length="100" mass="11232">MHKHTIIFKTGQLLLPEETDLHFVTDLLHVGQLELNYIGGAAAVDNKNASEASLLVFNFNTDEQLDYSMQESEINHMLSELLKNENPKISTTGNDIQVSF</sequence>
<dbReference type="RefSeq" id="WP_229351073.1">
    <property type="nucleotide sequence ID" value="NZ_BAABAO010000003.1"/>
</dbReference>
<dbReference type="Proteomes" id="UP001501333">
    <property type="component" value="Unassembled WGS sequence"/>
</dbReference>
<name>A0ABP7XM61_9FLAO</name>